<dbReference type="RefSeq" id="WP_221954913.1">
    <property type="nucleotide sequence ID" value="NZ_JAAXDX010000003.1"/>
</dbReference>
<evidence type="ECO:0000313" key="1">
    <source>
        <dbReference type="EMBL" id="MBY5627412.1"/>
    </source>
</evidence>
<dbReference type="Proteomes" id="UP000825699">
    <property type="component" value="Unassembled WGS sequence"/>
</dbReference>
<accession>A0AAJ1ECD8</accession>
<proteinExistence type="predicted"/>
<dbReference type="EMBL" id="JAAXEP010000002">
    <property type="protein sequence ID" value="MBY5627412.1"/>
    <property type="molecule type" value="Genomic_DNA"/>
</dbReference>
<organism evidence="1 2">
    <name type="scientific">Rhizobium leguminosarum</name>
    <dbReference type="NCBI Taxonomy" id="384"/>
    <lineage>
        <taxon>Bacteria</taxon>
        <taxon>Pseudomonadati</taxon>
        <taxon>Pseudomonadota</taxon>
        <taxon>Alphaproteobacteria</taxon>
        <taxon>Hyphomicrobiales</taxon>
        <taxon>Rhizobiaceae</taxon>
        <taxon>Rhizobium/Agrobacterium group</taxon>
        <taxon>Rhizobium</taxon>
    </lineage>
</organism>
<dbReference type="Pfam" id="PF20212">
    <property type="entry name" value="DUF6572"/>
    <property type="match status" value="1"/>
</dbReference>
<comment type="caution">
    <text evidence="1">The sequence shown here is derived from an EMBL/GenBank/DDBJ whole genome shotgun (WGS) entry which is preliminary data.</text>
</comment>
<sequence>MSVSQTDIIDFAGIDEATGDLRLTISDHLPWDQDEGDHLLILQDKLNAYLRFIESGEVFQKVPDSEGRSIVIDLVGKFPLNQQAQFFVEKAKAAIEGAGFGLQFRLLRPN</sequence>
<reference evidence="1" key="1">
    <citation type="submission" date="2020-04" db="EMBL/GenBank/DDBJ databases">
        <title>Global-level population genomics supports evidence of horizontal gene transfer on evolution of Rhizobia in Lentils.</title>
        <authorList>
            <person name="Gai Y."/>
            <person name="Cook D."/>
            <person name="Riely B."/>
        </authorList>
    </citation>
    <scope>NUCLEOTIDE SEQUENCE</scope>
    <source>
        <strain evidence="1">Derici101B</strain>
    </source>
</reference>
<dbReference type="InterPro" id="IPR046702">
    <property type="entry name" value="DUF6572"/>
</dbReference>
<gene>
    <name evidence="1" type="ORF">HFO42_04580</name>
</gene>
<name>A0AAJ1ECD8_RHILE</name>
<evidence type="ECO:0000313" key="2">
    <source>
        <dbReference type="Proteomes" id="UP000825699"/>
    </source>
</evidence>
<protein>
    <submittedName>
        <fullName evidence="1">Uncharacterized protein</fullName>
    </submittedName>
</protein>
<dbReference type="AlphaFoldDB" id="A0AAJ1ECD8"/>